<feature type="compositionally biased region" description="Pro residues" evidence="1">
    <location>
        <begin position="145"/>
        <end position="156"/>
    </location>
</feature>
<dbReference type="EMBL" id="JBAMZL010000034">
    <property type="protein sequence ID" value="KAL0497611.1"/>
    <property type="molecule type" value="Genomic_DNA"/>
</dbReference>
<evidence type="ECO:0000313" key="3">
    <source>
        <dbReference type="Proteomes" id="UP001482455"/>
    </source>
</evidence>
<protein>
    <submittedName>
        <fullName evidence="2">Uncharacterized protein</fullName>
    </submittedName>
</protein>
<sequence length="554" mass="62279">MKALSSVSVDGIGVEDGIYVNFFGVDGKAAMLACDMYGVLPQNLLYLPKEMFLQTRDESEQIVLVRYTMCERSRQGTFRTLLGAKSKLIAEGKVEALWEERCRALPDAAPRPRFAEQQLKEAATALDTDSESDSEEQIDERGMLKPPPPPPPPSSAPPFTFAGPGNGASAQAAASEEDGLPTAAINTPYGGAQDSNSPPPLRTQASFDAACETRIGSNTAVTTDNAMPAVDAQCMTQQPYGDWSQYELVKPLPLPRRRQLRTQPPTLPKPYFPRVCETLRIEEAELAVAQHELSRYTTKVAKQQQARQQERFSGLHTHGHSTSLPPLTFSLSHSTTGTHLPQSVELRNRREHAAIMRVAQLRVCSLNERYEQARSIGEEMEAIPTLGTLEHMLKYQQSIGVTTEFEDRIQAKAEREESRAAARQAMREAEWERVYAMEEKAQHAKEVREVAHEKTKGIAAEAQRVQRLITMWKQAAANRQQETHLNQILHRSAVRHAKADTYIEAKRASASMLRYHHDQQEMHRRQLRNMIRDMMIRKNFAADEVTDWEKDIVA</sequence>
<gene>
    <name evidence="2" type="ORF">Q4I30_006633</name>
</gene>
<proteinExistence type="predicted"/>
<keyword evidence="3" id="KW-1185">Reference proteome</keyword>
<reference evidence="2 3" key="1">
    <citation type="submission" date="2024-02" db="EMBL/GenBank/DDBJ databases">
        <title>FIRST GENOME SEQUENCES OF Leishmania (Viannia) shawi, Leishmania (Viannia) lindenbergi AND Leishmania (Viannia) utingensis.</title>
        <authorList>
            <person name="Resadore F."/>
            <person name="Custodio M.G.F."/>
            <person name="Boite M.C."/>
            <person name="Cupolillo E."/>
            <person name="Ferreira G.E.M."/>
        </authorList>
    </citation>
    <scope>NUCLEOTIDE SEQUENCE [LARGE SCALE GENOMIC DNA]</scope>
    <source>
        <strain evidence="2 3">ITUB/BR/1977/M4964</strain>
    </source>
</reference>
<evidence type="ECO:0000256" key="1">
    <source>
        <dbReference type="SAM" id="MobiDB-lite"/>
    </source>
</evidence>
<dbReference type="Proteomes" id="UP001482455">
    <property type="component" value="Unassembled WGS sequence"/>
</dbReference>
<name>A0AAW3A355_9TRYP</name>
<feature type="compositionally biased region" description="Acidic residues" evidence="1">
    <location>
        <begin position="128"/>
        <end position="138"/>
    </location>
</feature>
<feature type="region of interest" description="Disordered" evidence="1">
    <location>
        <begin position="122"/>
        <end position="204"/>
    </location>
</feature>
<comment type="caution">
    <text evidence="2">The sequence shown here is derived from an EMBL/GenBank/DDBJ whole genome shotgun (WGS) entry which is preliminary data.</text>
</comment>
<evidence type="ECO:0000313" key="2">
    <source>
        <dbReference type="EMBL" id="KAL0497611.1"/>
    </source>
</evidence>
<organism evidence="2 3">
    <name type="scientific">Leishmania utingensis</name>
    <dbReference type="NCBI Taxonomy" id="653362"/>
    <lineage>
        <taxon>Eukaryota</taxon>
        <taxon>Discoba</taxon>
        <taxon>Euglenozoa</taxon>
        <taxon>Kinetoplastea</taxon>
        <taxon>Metakinetoplastina</taxon>
        <taxon>Trypanosomatida</taxon>
        <taxon>Trypanosomatidae</taxon>
        <taxon>Leishmaniinae</taxon>
        <taxon>Leishmania</taxon>
    </lineage>
</organism>
<accession>A0AAW3A355</accession>
<dbReference type="AlphaFoldDB" id="A0AAW3A355"/>